<dbReference type="SUPFAM" id="SSF47336">
    <property type="entry name" value="ACP-like"/>
    <property type="match status" value="2"/>
</dbReference>
<dbReference type="NCBIfam" id="TIGR01720">
    <property type="entry name" value="NRPS-para261"/>
    <property type="match status" value="1"/>
</dbReference>
<dbReference type="SUPFAM" id="SSF52777">
    <property type="entry name" value="CoA-dependent acyltransferases"/>
    <property type="match status" value="6"/>
</dbReference>
<accession>A0A7Y7XI31</accession>
<dbReference type="FunFam" id="3.40.50.980:FF:000002">
    <property type="entry name" value="Enterobactin synthetase component F"/>
    <property type="match status" value="1"/>
</dbReference>
<dbReference type="Gene3D" id="3.30.559.10">
    <property type="entry name" value="Chloramphenicol acetyltransferase-like domain"/>
    <property type="match status" value="3"/>
</dbReference>
<dbReference type="Gene3D" id="3.30.300.30">
    <property type="match status" value="2"/>
</dbReference>
<dbReference type="InterPro" id="IPR010060">
    <property type="entry name" value="NRPS_synth"/>
</dbReference>
<evidence type="ECO:0000259" key="6">
    <source>
        <dbReference type="PROSITE" id="PS50075"/>
    </source>
</evidence>
<dbReference type="NCBIfam" id="NF003417">
    <property type="entry name" value="PRK04813.1"/>
    <property type="match status" value="2"/>
</dbReference>
<dbReference type="Pfam" id="PF00668">
    <property type="entry name" value="Condensation"/>
    <property type="match status" value="4"/>
</dbReference>
<dbReference type="InterPro" id="IPR010071">
    <property type="entry name" value="AA_adenyl_dom"/>
</dbReference>
<dbReference type="InterPro" id="IPR001031">
    <property type="entry name" value="Thioesterase"/>
</dbReference>
<dbReference type="FunFam" id="3.40.50.980:FF:000001">
    <property type="entry name" value="Non-ribosomal peptide synthetase"/>
    <property type="match status" value="2"/>
</dbReference>
<evidence type="ECO:0000256" key="5">
    <source>
        <dbReference type="ARBA" id="ARBA00022737"/>
    </source>
</evidence>
<dbReference type="Pfam" id="PF00501">
    <property type="entry name" value="AMP-binding"/>
    <property type="match status" value="2"/>
</dbReference>
<organism evidence="7 8">
    <name type="scientific">Pseudomonas gingeri</name>
    <dbReference type="NCBI Taxonomy" id="117681"/>
    <lineage>
        <taxon>Bacteria</taxon>
        <taxon>Pseudomonadati</taxon>
        <taxon>Pseudomonadota</taxon>
        <taxon>Gammaproteobacteria</taxon>
        <taxon>Pseudomonadales</taxon>
        <taxon>Pseudomonadaceae</taxon>
        <taxon>Pseudomonas</taxon>
    </lineage>
</organism>
<dbReference type="InterPro" id="IPR020806">
    <property type="entry name" value="PKS_PP-bd"/>
</dbReference>
<keyword evidence="3" id="KW-0596">Phosphopantetheine</keyword>
<dbReference type="InterPro" id="IPR036736">
    <property type="entry name" value="ACP-like_sf"/>
</dbReference>
<keyword evidence="4" id="KW-0597">Phosphoprotein</keyword>
<dbReference type="CDD" id="cd19543">
    <property type="entry name" value="DCL_NRPS"/>
    <property type="match status" value="1"/>
</dbReference>
<dbReference type="Gene3D" id="2.30.38.10">
    <property type="entry name" value="Luciferase, Domain 3"/>
    <property type="match status" value="2"/>
</dbReference>
<evidence type="ECO:0000256" key="4">
    <source>
        <dbReference type="ARBA" id="ARBA00022553"/>
    </source>
</evidence>
<reference evidence="7 8" key="1">
    <citation type="submission" date="2020-04" db="EMBL/GenBank/DDBJ databases">
        <title>Molecular characterization of pseudomonads from Agaricus bisporus reveal novel blotch 2 pathogens in Western Europe.</title>
        <authorList>
            <person name="Taparia T."/>
            <person name="Krijger M."/>
            <person name="Haynes E."/>
            <person name="Elpinstone J.G."/>
            <person name="Noble R."/>
            <person name="Van Der Wolf J."/>
        </authorList>
    </citation>
    <scope>NUCLEOTIDE SEQUENCE [LARGE SCALE GENOMIC DNA]</scope>
    <source>
        <strain evidence="7 8">H7001</strain>
    </source>
</reference>
<dbReference type="InterPro" id="IPR045851">
    <property type="entry name" value="AMP-bd_C_sf"/>
</dbReference>
<dbReference type="InterPro" id="IPR001242">
    <property type="entry name" value="Condensation_dom"/>
</dbReference>
<dbReference type="RefSeq" id="WP_177105535.1">
    <property type="nucleotide sequence ID" value="NZ_JACAQB010000028.1"/>
</dbReference>
<dbReference type="Gene3D" id="3.40.50.1820">
    <property type="entry name" value="alpha/beta hydrolase"/>
    <property type="match status" value="1"/>
</dbReference>
<name>A0A7Y7XI31_9PSED</name>
<sequence>MEITTAQRIARRFVGLPLDQRRQILEKMQAGGQSFRLLPIAVTRHDVAKIPLSYAQQQMLILWQLEPDNSAYNVPMAVRLSGELDEAALGRALEQLIQRHESLRTRFVSVEGEFHQEILEQSAVSLVRVEVSAAAGETLEERVKALVGAELSAPFDLLEGPLLRVRLFRLSETEHVLTLCMHHIISDGWSGEVLVREFIRFYLNEHTDAPAPVGAGLPAMTSVDSTSPSPASRLLQDSAALVGAGLPAMASVSPLAELPIQYADFAIWQRAWLEAGEGERQLAYWKEQLGEEHPLLELPLDHERPLQPSYRGAMVHSDLSPTLSAQLKTLARQNGQTLFMLSLAALAVVLSRYSGQADIRIGAPNAGRSREELEGLIGFFINTQVLRVQVDERVTSRQLLEQVKQVVTGAQSHQELPFEQLVEALAPERHIGINPLFQVKINQNVLAAPAAGDKAQGLSVEAFAIDVADARFDLALDFTDTAQGVEASFTYATDLFEAATIERIAASWRQVLEQLARAADQPLLEHAGTAAEPIVHQAASLPCSDFLALWEQGRQIGHGQPALHAAGQSIDYDELERRSNRLAHYLQAQGIGNGDVIALCQERSLEWVTGLLAVLKTGAIYLPLDTAQPSERLQQLLKDSAATLLMHAPGDDKSAGLGVCPVLAHDPEQWADCSAEALATKVQPEQPAYIIYTSGSTGQPKGVLISHRALANYVQALLQRLELAPGASMALVSTVAADLGHTQLFGALASGRPLHLMAAEHAFDPDGFAAYMAEHQVDVLKIVPSHLQGLLQAARAADVLPRQLLVLGGEASPWGLIEQIRRLAPACRIVNHYGPTETTVGILTHEVEERLAGCRTVPVGRPLANDQARVLDAWLNPVAERVAGELYLGGAGLAQGYLGRAALTAERFVPDPESRHGERLYRAGDRARLSDGRVEYLGRADDQVKIRGYRVEPGEVAQVLQGLEGVREAVVLALPLDSDESRLQLVAYCVPEAGTELAVETLRQSLLAELPEYLVPAHIVALERLPLTANGKLDKRALPKPGAVSKRYTAPVGEIEEKLAAVWADVLKLERVGSTDNFFELGGDSILSLQIIARAKRQGIKLSPRQLFEKQTIAQLASVARLIEKKAEVVETVQGSLPLLPIQARFFELDIPQRQHWNQALMLEPSATLDPTHLRSALYLLIERHEALRLSFERQDGHWQASFRGAAAVDPLWVHELDDPARLTELADEAQRSLDLKQGPLLRVLLVNLPQGQQRLLLVIHHLAVDGVSWRVLLEDLQQAYTALAAGQAPALAPRSSSLKAWAEHVQAYAQGPVLKAERDYWLQSLGSLDAELPRDNPLGANTRRQVRYARSQLGKDLTQQLLKVAPAAYRTQVNDLLLTALAQVLCAWSGQASALIQLEGHGREDLFEDLDLSRTVGWFSSLFPLRLTPCGELGASICQIKEQLRAVPNKGIGYGILRYLGDAETVAALQALPEARVTFNYLGQFDAEAAPGQRALLTPAADDSGASQSEDAPLGNWLSLNGQVYDGQLQLDWSFSGEVYRAETIERLAAAYEQVLGEVIAHCLRDEHQGVTPSDFPLAGLNQLQLERLPVAARDIEDVYPLSPMQQGMLFHSLSAPDSGNYLNQMRVDVTGLDVPRFRAAWQAAIERHEALRARFAEGSGQPLQVIRKTEALAFAEQDLRGRDGLEALLAGQAEADLQRGFDLARDPLLRLTVLRTAEQRHHLIYTNHHILLDGWSSARLLGEVLEHYNGQTVTPPASRLRDYIQWLQRQDSAADQRFWTEQMVAFDEPTRLVQAFKAGGLADAQGYGEYRQTLDAAQTLHLGEFAREQRVTLNTLVQAAWLLLLQRYTGQRSVTFGATVSGRPADLPGVEEQLGLFINTLPVLGSPGPELQVGDWVQQVQARNLALREHEHTPLYAIQRWAGWSGEALFDTLLVFENYPTSEVLEQGADNGLAFSGLQTREQTHYPLTLVVEVGEVMSVDYRYARQQLSDGAVAQLAGHFEHLLLALAESAGQRLGELPMLAAAEARQTLQEWNQTQVEYPGPWCLHSLIEAQVQRTPEAPALLFDGQQLSYRQLNVRANQLAYRLRERGVGPDVLVGIAAERSLEMVIGLVAILKAGGAYVPLDPEYPRERLAYMIEDSGIDLLLTQRHLLETLPIPAHVRSLCLDVPEPVSASEENPRNLTLPDHLAYVIYTSGSTGRPKGAGNSHRALYNRLAWMQKAYDLKAHDTVLQKTPFSFDVSVWEFFWPLLTGARLAIAKPGEHRDPQQLMQSIERYQVSTLHFVPSMLQVFMAGLDVERCASIRRLVCSGEALPAELSQEVLKRLPQAALYNLYGPTEAAIDVTHWTCTPDDKLSVPIGQPIDNLKTHVLDNGLLPAAFSAAGELYLGGVGLARGYHRRPALTAERFVPDPFAEHGGRLYRTGDLARYRDAGVIEYAGRLDHQIKIRGLRVELGEIEARLQEHPGVREANVIDIDGPLGKQLVAYLVPVDLDLVEAGSLGQGPLRDALKAHLKAQLPEHMVPAHLVLLACMPLSPNGKLDRRALPAPDVNASGPAYRAPRTELEQRLAAIWAQVLEVEQVGLDDNFFERGGHSLLVIALVGRLREAFEVTIKLHDFLLLPNLEALADFLREGEARVKSPVIAMNACRNANSPLFCLPPGGGGAYAYYPLAGTLGNQRRVYGLVNKSYVVPGWFDESWDGMVAYYLEQIRATQPQGPYNLLGWSLGGALAIEVAQRLEQAGERVSFVGLVDSLMPRGVEAPTTEPEAEAAVHVEEPGLYGPLLSSLLAFVPGLDEATVLGFLEQARASLSDEQAVVERVIELVAEEGGVSVERLREIHRDIALQDEIETGYRLLHANALLSEAFSLKPLAVKVDCWWATGSRSVEQIREAEARLLRECSVNGLAGSRVLEESHDSVILSPALLNAVLECLAEE</sequence>
<dbReference type="CDD" id="cd19534">
    <property type="entry name" value="E_NRPS"/>
    <property type="match status" value="1"/>
</dbReference>
<dbReference type="CDD" id="cd05930">
    <property type="entry name" value="A_NRPS"/>
    <property type="match status" value="1"/>
</dbReference>
<evidence type="ECO:0000256" key="2">
    <source>
        <dbReference type="ARBA" id="ARBA00006432"/>
    </source>
</evidence>
<dbReference type="CDD" id="cd19531">
    <property type="entry name" value="LCL_NRPS-like"/>
    <property type="match status" value="1"/>
</dbReference>
<dbReference type="InterPro" id="IPR025110">
    <property type="entry name" value="AMP-bd_C"/>
</dbReference>
<feature type="domain" description="Carrier" evidence="6">
    <location>
        <begin position="1050"/>
        <end position="1124"/>
    </location>
</feature>
<dbReference type="PANTHER" id="PTHR45527:SF1">
    <property type="entry name" value="FATTY ACID SYNTHASE"/>
    <property type="match status" value="1"/>
</dbReference>
<dbReference type="NCBIfam" id="TIGR01733">
    <property type="entry name" value="AA-adenyl-dom"/>
    <property type="match status" value="2"/>
</dbReference>
<dbReference type="PROSITE" id="PS00455">
    <property type="entry name" value="AMP_BINDING"/>
    <property type="match status" value="2"/>
</dbReference>
<dbReference type="InterPro" id="IPR020802">
    <property type="entry name" value="TesA-like"/>
</dbReference>
<dbReference type="SMART" id="SM00823">
    <property type="entry name" value="PKS_PP"/>
    <property type="match status" value="2"/>
</dbReference>
<dbReference type="Gene3D" id="1.10.1200.10">
    <property type="entry name" value="ACP-like"/>
    <property type="match status" value="2"/>
</dbReference>
<dbReference type="InterPro" id="IPR000873">
    <property type="entry name" value="AMP-dep_synth/lig_dom"/>
</dbReference>
<dbReference type="PROSITE" id="PS50075">
    <property type="entry name" value="CARRIER"/>
    <property type="match status" value="2"/>
</dbReference>
<dbReference type="SMART" id="SM00824">
    <property type="entry name" value="PKS_TE"/>
    <property type="match status" value="1"/>
</dbReference>
<keyword evidence="5" id="KW-0677">Repeat</keyword>
<gene>
    <name evidence="7" type="ORF">HX882_29735</name>
</gene>
<dbReference type="FunFam" id="3.30.300.30:FF:000010">
    <property type="entry name" value="Enterobactin synthetase component F"/>
    <property type="match status" value="2"/>
</dbReference>
<dbReference type="Proteomes" id="UP000539985">
    <property type="component" value="Unassembled WGS sequence"/>
</dbReference>
<comment type="caution">
    <text evidence="7">The sequence shown here is derived from an EMBL/GenBank/DDBJ whole genome shotgun (WGS) entry which is preliminary data.</text>
</comment>
<dbReference type="SUPFAM" id="SSF53474">
    <property type="entry name" value="alpha/beta-Hydrolases"/>
    <property type="match status" value="1"/>
</dbReference>
<evidence type="ECO:0000313" key="7">
    <source>
        <dbReference type="EMBL" id="NWC00062.1"/>
    </source>
</evidence>
<comment type="similarity">
    <text evidence="2">Belongs to the ATP-dependent AMP-binding enzyme family.</text>
</comment>
<evidence type="ECO:0000313" key="8">
    <source>
        <dbReference type="Proteomes" id="UP000539985"/>
    </source>
</evidence>
<feature type="domain" description="Carrier" evidence="6">
    <location>
        <begin position="2561"/>
        <end position="2636"/>
    </location>
</feature>
<dbReference type="GO" id="GO:0031177">
    <property type="term" value="F:phosphopantetheine binding"/>
    <property type="evidence" value="ECO:0007669"/>
    <property type="project" value="InterPro"/>
</dbReference>
<dbReference type="InterPro" id="IPR023213">
    <property type="entry name" value="CAT-like_dom_sf"/>
</dbReference>
<dbReference type="FunFam" id="3.40.50.12780:FF:000012">
    <property type="entry name" value="Non-ribosomal peptide synthetase"/>
    <property type="match status" value="1"/>
</dbReference>
<dbReference type="GO" id="GO:0043041">
    <property type="term" value="P:amino acid activation for nonribosomal peptide biosynthetic process"/>
    <property type="evidence" value="ECO:0007669"/>
    <property type="project" value="TreeGrafter"/>
</dbReference>
<dbReference type="FunFam" id="1.10.1200.10:FF:000005">
    <property type="entry name" value="Nonribosomal peptide synthetase 1"/>
    <property type="match status" value="2"/>
</dbReference>
<dbReference type="GO" id="GO:0044550">
    <property type="term" value="P:secondary metabolite biosynthetic process"/>
    <property type="evidence" value="ECO:0007669"/>
    <property type="project" value="UniProtKB-ARBA"/>
</dbReference>
<evidence type="ECO:0000256" key="1">
    <source>
        <dbReference type="ARBA" id="ARBA00001957"/>
    </source>
</evidence>
<dbReference type="Pfam" id="PF00550">
    <property type="entry name" value="PP-binding"/>
    <property type="match status" value="2"/>
</dbReference>
<evidence type="ECO:0000256" key="3">
    <source>
        <dbReference type="ARBA" id="ARBA00022450"/>
    </source>
</evidence>
<proteinExistence type="inferred from homology"/>
<comment type="cofactor">
    <cofactor evidence="1">
        <name>pantetheine 4'-phosphate</name>
        <dbReference type="ChEBI" id="CHEBI:47942"/>
    </cofactor>
</comment>
<protein>
    <submittedName>
        <fullName evidence="7">Amino acid adenylation domain-containing protein</fullName>
    </submittedName>
</protein>
<dbReference type="InterPro" id="IPR029058">
    <property type="entry name" value="AB_hydrolase_fold"/>
</dbReference>
<dbReference type="InterPro" id="IPR009081">
    <property type="entry name" value="PP-bd_ACP"/>
</dbReference>
<dbReference type="Pfam" id="PF00975">
    <property type="entry name" value="Thioesterase"/>
    <property type="match status" value="1"/>
</dbReference>
<dbReference type="SUPFAM" id="SSF56801">
    <property type="entry name" value="Acetyl-CoA synthetase-like"/>
    <property type="match status" value="2"/>
</dbReference>
<dbReference type="InterPro" id="IPR006162">
    <property type="entry name" value="Ppantetheine_attach_site"/>
</dbReference>
<dbReference type="PANTHER" id="PTHR45527">
    <property type="entry name" value="NONRIBOSOMAL PEPTIDE SYNTHETASE"/>
    <property type="match status" value="1"/>
</dbReference>
<dbReference type="PROSITE" id="PS00012">
    <property type="entry name" value="PHOSPHOPANTETHEINE"/>
    <property type="match status" value="1"/>
</dbReference>
<dbReference type="GO" id="GO:0005829">
    <property type="term" value="C:cytosol"/>
    <property type="evidence" value="ECO:0007669"/>
    <property type="project" value="TreeGrafter"/>
</dbReference>
<dbReference type="CDD" id="cd17646">
    <property type="entry name" value="A_NRPS_AB3403-like"/>
    <property type="match status" value="1"/>
</dbReference>
<dbReference type="GO" id="GO:0003824">
    <property type="term" value="F:catalytic activity"/>
    <property type="evidence" value="ECO:0007669"/>
    <property type="project" value="InterPro"/>
</dbReference>
<dbReference type="EMBL" id="JACAQB010000028">
    <property type="protein sequence ID" value="NWC00062.1"/>
    <property type="molecule type" value="Genomic_DNA"/>
</dbReference>
<dbReference type="Gene3D" id="3.30.559.30">
    <property type="entry name" value="Nonribosomal peptide synthetase, condensation domain"/>
    <property type="match status" value="3"/>
</dbReference>
<dbReference type="Pfam" id="PF13193">
    <property type="entry name" value="AMP-binding_C"/>
    <property type="match status" value="2"/>
</dbReference>
<dbReference type="Gene3D" id="3.40.50.980">
    <property type="match status" value="4"/>
</dbReference>
<dbReference type="InterPro" id="IPR020845">
    <property type="entry name" value="AMP-binding_CS"/>
</dbReference>